<gene>
    <name evidence="2" type="ORF">FF011L_11240</name>
</gene>
<keyword evidence="3" id="KW-1185">Reference proteome</keyword>
<dbReference type="AlphaFoldDB" id="A0A517MBZ3"/>
<reference evidence="2 3" key="1">
    <citation type="submission" date="2019-02" db="EMBL/GenBank/DDBJ databases">
        <title>Deep-cultivation of Planctomycetes and their phenomic and genomic characterization uncovers novel biology.</title>
        <authorList>
            <person name="Wiegand S."/>
            <person name="Jogler M."/>
            <person name="Boedeker C."/>
            <person name="Pinto D."/>
            <person name="Vollmers J."/>
            <person name="Rivas-Marin E."/>
            <person name="Kohn T."/>
            <person name="Peeters S.H."/>
            <person name="Heuer A."/>
            <person name="Rast P."/>
            <person name="Oberbeckmann S."/>
            <person name="Bunk B."/>
            <person name="Jeske O."/>
            <person name="Meyerdierks A."/>
            <person name="Storesund J.E."/>
            <person name="Kallscheuer N."/>
            <person name="Luecker S."/>
            <person name="Lage O.M."/>
            <person name="Pohl T."/>
            <person name="Merkel B.J."/>
            <person name="Hornburger P."/>
            <person name="Mueller R.-W."/>
            <person name="Bruemmer F."/>
            <person name="Labrenz M."/>
            <person name="Spormann A.M."/>
            <person name="Op den Camp H."/>
            <person name="Overmann J."/>
            <person name="Amann R."/>
            <person name="Jetten M.S.M."/>
            <person name="Mascher T."/>
            <person name="Medema M.H."/>
            <person name="Devos D.P."/>
            <person name="Kaster A.-K."/>
            <person name="Ovreas L."/>
            <person name="Rohde M."/>
            <person name="Galperin M.Y."/>
            <person name="Jogler C."/>
        </authorList>
    </citation>
    <scope>NUCLEOTIDE SEQUENCE [LARGE SCALE GENOMIC DNA]</scope>
    <source>
        <strain evidence="2 3">FF011L</strain>
    </source>
</reference>
<dbReference type="RefSeq" id="WP_145350642.1">
    <property type="nucleotide sequence ID" value="NZ_CP036262.1"/>
</dbReference>
<name>A0A517MBZ3_9BACT</name>
<dbReference type="Proteomes" id="UP000320672">
    <property type="component" value="Chromosome"/>
</dbReference>
<dbReference type="KEGG" id="rml:FF011L_11240"/>
<proteinExistence type="predicted"/>
<dbReference type="OrthoDB" id="9766398at2"/>
<feature type="region of interest" description="Disordered" evidence="1">
    <location>
        <begin position="77"/>
        <end position="109"/>
    </location>
</feature>
<feature type="compositionally biased region" description="Acidic residues" evidence="1">
    <location>
        <begin position="90"/>
        <end position="104"/>
    </location>
</feature>
<accession>A0A517MBZ3</accession>
<sequence length="640" mass="73110">MKEIPEVLRIGDRIAVLPVTHGSGECSLAVRRWMLEYRFDCVALPLPESFRAPVEEAVLRLPKPGIVIQRTAPRYSANSPQQWAQPEWSESAEWETQEEEEPENDPYSYVPIDPCQPVITAIRSALGEHIPRAYVDLETDPFQPQTAILPDPFALKHVSPERYAAAILPSIPRPPDGQPRDRLTHMAAQLHILSQQHQRILFVCSVLHWPWIRELYQSNQIETTPGAAVETPQSYDVDPRSLTFLFGELPFITGLYERARAELEDDENLSIDGLKELLLAGRDAYRKEFGRRARPTTPLLLSQCVKYIRNLSLMGRRMTPDLYTILTAAKQILGDPFALHVVEQASEYPFSRPPTGESVVLGIDQVRFPDGEVHDLVNRLPGPAALWRTMQLQRRPTREESDKWKFSWNPFRQCSFPPEDVRIENFRARIFDRAHAIIGNDLARTEKFTTSVKDGIDIRDTLRHWYDKQIYVRVNPPTRGQLDACVMLFDSPADPRDYPWRTTWFAENDNESTMAFYATDFRQEMVGPGIGLSVYGGALFLFPPMVIPDIWTDPRLDFVDSVEERLLAAACMYGRGKQIALVSSLPPGAGWRRLARRYKKQLVHVPLASFSSVEVQQLRMVHVLNGTEVRSYAADFIRKA</sequence>
<organism evidence="2 3">
    <name type="scientific">Roseimaritima multifibrata</name>
    <dbReference type="NCBI Taxonomy" id="1930274"/>
    <lineage>
        <taxon>Bacteria</taxon>
        <taxon>Pseudomonadati</taxon>
        <taxon>Planctomycetota</taxon>
        <taxon>Planctomycetia</taxon>
        <taxon>Pirellulales</taxon>
        <taxon>Pirellulaceae</taxon>
        <taxon>Roseimaritima</taxon>
    </lineage>
</organism>
<evidence type="ECO:0000313" key="3">
    <source>
        <dbReference type="Proteomes" id="UP000320672"/>
    </source>
</evidence>
<dbReference type="EMBL" id="CP036262">
    <property type="protein sequence ID" value="QDS92381.1"/>
    <property type="molecule type" value="Genomic_DNA"/>
</dbReference>
<protein>
    <submittedName>
        <fullName evidence="2">Uncharacterized protein</fullName>
    </submittedName>
</protein>
<evidence type="ECO:0000256" key="1">
    <source>
        <dbReference type="SAM" id="MobiDB-lite"/>
    </source>
</evidence>
<evidence type="ECO:0000313" key="2">
    <source>
        <dbReference type="EMBL" id="QDS92381.1"/>
    </source>
</evidence>